<feature type="compositionally biased region" description="Basic and acidic residues" evidence="2">
    <location>
        <begin position="1"/>
        <end position="11"/>
    </location>
</feature>
<reference evidence="7 8" key="1">
    <citation type="submission" date="2019-07" db="EMBL/GenBank/DDBJ databases">
        <title>Genomes of Cafeteria roenbergensis.</title>
        <authorList>
            <person name="Fischer M.G."/>
            <person name="Hackl T."/>
            <person name="Roman M."/>
        </authorList>
    </citation>
    <scope>NUCLEOTIDE SEQUENCE [LARGE SCALE GENOMIC DNA]</scope>
    <source>
        <strain evidence="3 8">BVI</strain>
        <strain evidence="4 10">Cflag</strain>
        <strain evidence="6 7">E4-10P</strain>
        <strain evidence="5 9">RCC970-E3</strain>
    </source>
</reference>
<dbReference type="GO" id="GO:0003677">
    <property type="term" value="F:DNA binding"/>
    <property type="evidence" value="ECO:0007669"/>
    <property type="project" value="UniProtKB-KW"/>
</dbReference>
<gene>
    <name evidence="6" type="ORF">FNF27_00613</name>
    <name evidence="5" type="ORF">FNF28_04690</name>
    <name evidence="3" type="ORF">FNF29_00080</name>
    <name evidence="4" type="ORF">FNF31_03405</name>
</gene>
<dbReference type="OMA" id="GHETMEN"/>
<dbReference type="GO" id="GO:0010212">
    <property type="term" value="P:response to ionizing radiation"/>
    <property type="evidence" value="ECO:0007669"/>
    <property type="project" value="TreeGrafter"/>
</dbReference>
<dbReference type="OrthoDB" id="295715at2759"/>
<organism evidence="3 8">
    <name type="scientific">Cafeteria roenbergensis</name>
    <name type="common">Marine flagellate</name>
    <dbReference type="NCBI Taxonomy" id="33653"/>
    <lineage>
        <taxon>Eukaryota</taxon>
        <taxon>Sar</taxon>
        <taxon>Stramenopiles</taxon>
        <taxon>Bigyra</taxon>
        <taxon>Opalozoa</taxon>
        <taxon>Bicosoecida</taxon>
        <taxon>Cafeteriaceae</taxon>
        <taxon>Cafeteria</taxon>
    </lineage>
</organism>
<dbReference type="PANTHER" id="PTHR13356">
    <property type="entry name" value="OB FOLD NUCLEIC ACID BINDING PROTEIN-RELATED"/>
    <property type="match status" value="1"/>
</dbReference>
<dbReference type="GO" id="GO:0000724">
    <property type="term" value="P:double-strand break repair via homologous recombination"/>
    <property type="evidence" value="ECO:0007669"/>
    <property type="project" value="TreeGrafter"/>
</dbReference>
<dbReference type="AlphaFoldDB" id="A0A5A8CY95"/>
<evidence type="ECO:0000313" key="6">
    <source>
        <dbReference type="EMBL" id="KAA0178065.1"/>
    </source>
</evidence>
<sequence length="142" mass="15776">MAASRSGHETMENPALDSSRPIPPLVRKTIAELRPGLKHLHLRFIVVEKGEPTSTVSSQTIYPARVADESGSIELVAFDARGEALRPGDICEIRWGYAQPRERMLRLFVGKLGQLLRVGRINMLYSVTPDMSAPRPWDDASP</sequence>
<dbReference type="Proteomes" id="UP000322899">
    <property type="component" value="Unassembled WGS sequence"/>
</dbReference>
<dbReference type="InterPro" id="IPR012340">
    <property type="entry name" value="NA-bd_OB-fold"/>
</dbReference>
<protein>
    <recommendedName>
        <fullName evidence="11">OB domain-containing protein</fullName>
    </recommendedName>
</protein>
<dbReference type="Proteomes" id="UP000323011">
    <property type="component" value="Unassembled WGS sequence"/>
</dbReference>
<dbReference type="InterPro" id="IPR051231">
    <property type="entry name" value="SOSS-B"/>
</dbReference>
<accession>A0A5A8CY95</accession>
<dbReference type="PANTHER" id="PTHR13356:SF0">
    <property type="entry name" value="SOSS COMPLEX SUBUNIT B HOMOLOG"/>
    <property type="match status" value="1"/>
</dbReference>
<evidence type="ECO:0000313" key="10">
    <source>
        <dbReference type="Proteomes" id="UP000325113"/>
    </source>
</evidence>
<dbReference type="Proteomes" id="UP000324907">
    <property type="component" value="Unassembled WGS sequence"/>
</dbReference>
<feature type="region of interest" description="Disordered" evidence="2">
    <location>
        <begin position="1"/>
        <end position="20"/>
    </location>
</feature>
<evidence type="ECO:0000256" key="1">
    <source>
        <dbReference type="ARBA" id="ARBA00023125"/>
    </source>
</evidence>
<dbReference type="Gene3D" id="2.40.50.140">
    <property type="entry name" value="Nucleic acid-binding proteins"/>
    <property type="match status" value="1"/>
</dbReference>
<evidence type="ECO:0000313" key="7">
    <source>
        <dbReference type="Proteomes" id="UP000322899"/>
    </source>
</evidence>
<evidence type="ECO:0000256" key="2">
    <source>
        <dbReference type="SAM" id="MobiDB-lite"/>
    </source>
</evidence>
<dbReference type="GO" id="GO:0044818">
    <property type="term" value="P:mitotic G2/M transition checkpoint"/>
    <property type="evidence" value="ECO:0007669"/>
    <property type="project" value="TreeGrafter"/>
</dbReference>
<dbReference type="EMBL" id="VLTM01000029">
    <property type="protein sequence ID" value="KAA0162170.1"/>
    <property type="molecule type" value="Genomic_DNA"/>
</dbReference>
<dbReference type="GO" id="GO:0070876">
    <property type="term" value="C:SOSS complex"/>
    <property type="evidence" value="ECO:0007669"/>
    <property type="project" value="TreeGrafter"/>
</dbReference>
<evidence type="ECO:0008006" key="11">
    <source>
        <dbReference type="Google" id="ProtNLM"/>
    </source>
</evidence>
<evidence type="ECO:0000313" key="3">
    <source>
        <dbReference type="EMBL" id="KAA0157504.1"/>
    </source>
</evidence>
<evidence type="ECO:0000313" key="4">
    <source>
        <dbReference type="EMBL" id="KAA0162170.1"/>
    </source>
</evidence>
<dbReference type="EMBL" id="VLTN01000001">
    <property type="protein sequence ID" value="KAA0157504.1"/>
    <property type="molecule type" value="Genomic_DNA"/>
</dbReference>
<evidence type="ECO:0000313" key="9">
    <source>
        <dbReference type="Proteomes" id="UP000324907"/>
    </source>
</evidence>
<evidence type="ECO:0000313" key="5">
    <source>
        <dbReference type="EMBL" id="KAA0162516.1"/>
    </source>
</evidence>
<evidence type="ECO:0000313" key="8">
    <source>
        <dbReference type="Proteomes" id="UP000323011"/>
    </source>
</evidence>
<dbReference type="SUPFAM" id="SSF50249">
    <property type="entry name" value="Nucleic acid-binding proteins"/>
    <property type="match status" value="1"/>
</dbReference>
<comment type="caution">
    <text evidence="3">The sequence shown here is derived from an EMBL/GenBank/DDBJ whole genome shotgun (WGS) entry which is preliminary data.</text>
</comment>
<keyword evidence="8" id="KW-1185">Reference proteome</keyword>
<keyword evidence="1" id="KW-0238">DNA-binding</keyword>
<dbReference type="EMBL" id="VLTO01000002">
    <property type="protein sequence ID" value="KAA0178065.1"/>
    <property type="molecule type" value="Genomic_DNA"/>
</dbReference>
<name>A0A5A8CY95_CAFRO</name>
<proteinExistence type="predicted"/>
<dbReference type="EMBL" id="VLTL01000080">
    <property type="protein sequence ID" value="KAA0162516.1"/>
    <property type="molecule type" value="Genomic_DNA"/>
</dbReference>
<dbReference type="Proteomes" id="UP000325113">
    <property type="component" value="Unassembled WGS sequence"/>
</dbReference>